<evidence type="ECO:0000313" key="3">
    <source>
        <dbReference type="Proteomes" id="UP001189429"/>
    </source>
</evidence>
<protein>
    <submittedName>
        <fullName evidence="2">Uncharacterized protein</fullName>
    </submittedName>
</protein>
<dbReference type="Proteomes" id="UP001189429">
    <property type="component" value="Unassembled WGS sequence"/>
</dbReference>
<keyword evidence="3" id="KW-1185">Reference proteome</keyword>
<dbReference type="EMBL" id="CAUYUJ010008225">
    <property type="protein sequence ID" value="CAK0823244.1"/>
    <property type="molecule type" value="Genomic_DNA"/>
</dbReference>
<accession>A0ABN9RV75</accession>
<feature type="compositionally biased region" description="Basic and acidic residues" evidence="1">
    <location>
        <begin position="158"/>
        <end position="171"/>
    </location>
</feature>
<feature type="region of interest" description="Disordered" evidence="1">
    <location>
        <begin position="150"/>
        <end position="175"/>
    </location>
</feature>
<comment type="caution">
    <text evidence="2">The sequence shown here is derived from an EMBL/GenBank/DDBJ whole genome shotgun (WGS) entry which is preliminary data.</text>
</comment>
<organism evidence="2 3">
    <name type="scientific">Prorocentrum cordatum</name>
    <dbReference type="NCBI Taxonomy" id="2364126"/>
    <lineage>
        <taxon>Eukaryota</taxon>
        <taxon>Sar</taxon>
        <taxon>Alveolata</taxon>
        <taxon>Dinophyceae</taxon>
        <taxon>Prorocentrales</taxon>
        <taxon>Prorocentraceae</taxon>
        <taxon>Prorocentrum</taxon>
    </lineage>
</organism>
<name>A0ABN9RV75_9DINO</name>
<gene>
    <name evidence="2" type="ORF">PCOR1329_LOCUS24056</name>
</gene>
<proteinExistence type="predicted"/>
<sequence length="477" mass="51986">EVVSGFCPVVVHLQEGSVVLVVAHLQPNLKFDGVNRARAVGSFVAAICDPWVTLADWDLGPAEWDKSEWLGNVGGAVVTSTSAASACDKGKGRMCDCAVAVQGWHQRLQLRAIFDVLWKTRCGIEVAIQGSGQKWCRDELYMARSFPAGERPMQVADPDSKTSRRKAEARGRARSLPPEFQATHLELDADEDEQACQGAIKPFFIAEEIWSSCRPDALPTPAPRAGQLQHFARAIRPEAAGAVSKAGAQWIFHLSPGGRARALDVGVKAWGTIGSLTIGARALVANDSDPDHLDLVLGDLEHRCDTVDDEQHRATYFGNSTTYELTEWRNVRRALIAHIGVEFVTCSSDELIAVLDPFIEIAESLASRGQQTDVLHEGAAIADLSAIVQSKATEWPQVWSDPEYDEGQIPQDLRELRARAAEERLGPIMLERLDVALSRASSRKAEGVDDIAAADVQRPPPSAGRELVDLLDLVEEQ</sequence>
<reference evidence="2" key="1">
    <citation type="submission" date="2023-10" db="EMBL/GenBank/DDBJ databases">
        <authorList>
            <person name="Chen Y."/>
            <person name="Shah S."/>
            <person name="Dougan E. K."/>
            <person name="Thang M."/>
            <person name="Chan C."/>
        </authorList>
    </citation>
    <scope>NUCLEOTIDE SEQUENCE [LARGE SCALE GENOMIC DNA]</scope>
</reference>
<feature type="non-terminal residue" evidence="2">
    <location>
        <position position="477"/>
    </location>
</feature>
<feature type="non-terminal residue" evidence="2">
    <location>
        <position position="1"/>
    </location>
</feature>
<evidence type="ECO:0000256" key="1">
    <source>
        <dbReference type="SAM" id="MobiDB-lite"/>
    </source>
</evidence>
<evidence type="ECO:0000313" key="2">
    <source>
        <dbReference type="EMBL" id="CAK0823244.1"/>
    </source>
</evidence>